<evidence type="ECO:0000256" key="2">
    <source>
        <dbReference type="ARBA" id="ARBA00022741"/>
    </source>
</evidence>
<evidence type="ECO:0000313" key="5">
    <source>
        <dbReference type="EMBL" id="KAK9928226.1"/>
    </source>
</evidence>
<dbReference type="EMBL" id="JBEDUW010000005">
    <property type="protein sequence ID" value="KAK9928226.1"/>
    <property type="molecule type" value="Genomic_DNA"/>
</dbReference>
<dbReference type="InterPro" id="IPR041118">
    <property type="entry name" value="Rx_N"/>
</dbReference>
<gene>
    <name evidence="5" type="ORF">M0R45_025372</name>
</gene>
<keyword evidence="6" id="KW-1185">Reference proteome</keyword>
<sequence length="134" mass="15329">MSLIVEAMVQTLTQQVFKALMNQAEFALDFSGQFEQLKTGLDLTKALLADTESLNHKNNIVKTALFDLREVIYEADDVLTDCLVRDEYRKDGSCSWLLTSRSILLASYRQEVERHQSTDEADREDFGQVFEGTR</sequence>
<dbReference type="GO" id="GO:0000166">
    <property type="term" value="F:nucleotide binding"/>
    <property type="evidence" value="ECO:0007669"/>
    <property type="project" value="UniProtKB-KW"/>
</dbReference>
<evidence type="ECO:0000313" key="6">
    <source>
        <dbReference type="Proteomes" id="UP001457282"/>
    </source>
</evidence>
<dbReference type="GO" id="GO:0006952">
    <property type="term" value="P:defense response"/>
    <property type="evidence" value="ECO:0007669"/>
    <property type="project" value="UniProtKB-KW"/>
</dbReference>
<dbReference type="Proteomes" id="UP001457282">
    <property type="component" value="Unassembled WGS sequence"/>
</dbReference>
<feature type="domain" description="Disease resistance N-terminal" evidence="4">
    <location>
        <begin position="8"/>
        <end position="93"/>
    </location>
</feature>
<protein>
    <recommendedName>
        <fullName evidence="4">Disease resistance N-terminal domain-containing protein</fullName>
    </recommendedName>
</protein>
<evidence type="ECO:0000259" key="4">
    <source>
        <dbReference type="Pfam" id="PF18052"/>
    </source>
</evidence>
<keyword evidence="3" id="KW-0611">Plant defense</keyword>
<dbReference type="Pfam" id="PF18052">
    <property type="entry name" value="Rx_N"/>
    <property type="match status" value="1"/>
</dbReference>
<accession>A0AAW1WWX2</accession>
<reference evidence="5 6" key="1">
    <citation type="journal article" date="2023" name="G3 (Bethesda)">
        <title>A chromosome-length genome assembly and annotation of blackberry (Rubus argutus, cv. 'Hillquist').</title>
        <authorList>
            <person name="Bruna T."/>
            <person name="Aryal R."/>
            <person name="Dudchenko O."/>
            <person name="Sargent D.J."/>
            <person name="Mead D."/>
            <person name="Buti M."/>
            <person name="Cavallini A."/>
            <person name="Hytonen T."/>
            <person name="Andres J."/>
            <person name="Pham M."/>
            <person name="Weisz D."/>
            <person name="Mascagni F."/>
            <person name="Usai G."/>
            <person name="Natali L."/>
            <person name="Bassil N."/>
            <person name="Fernandez G.E."/>
            <person name="Lomsadze A."/>
            <person name="Armour M."/>
            <person name="Olukolu B."/>
            <person name="Poorten T."/>
            <person name="Britton C."/>
            <person name="Davik J."/>
            <person name="Ashrafi H."/>
            <person name="Aiden E.L."/>
            <person name="Borodovsky M."/>
            <person name="Worthington M."/>
        </authorList>
    </citation>
    <scope>NUCLEOTIDE SEQUENCE [LARGE SCALE GENOMIC DNA]</scope>
    <source>
        <strain evidence="5">PI 553951</strain>
    </source>
</reference>
<name>A0AAW1WWX2_RUBAR</name>
<keyword evidence="2" id="KW-0547">Nucleotide-binding</keyword>
<evidence type="ECO:0000256" key="1">
    <source>
        <dbReference type="ARBA" id="ARBA00022737"/>
    </source>
</evidence>
<dbReference type="Gene3D" id="1.20.5.4130">
    <property type="match status" value="1"/>
</dbReference>
<evidence type="ECO:0000256" key="3">
    <source>
        <dbReference type="ARBA" id="ARBA00022821"/>
    </source>
</evidence>
<proteinExistence type="predicted"/>
<organism evidence="5 6">
    <name type="scientific">Rubus argutus</name>
    <name type="common">Southern blackberry</name>
    <dbReference type="NCBI Taxonomy" id="59490"/>
    <lineage>
        <taxon>Eukaryota</taxon>
        <taxon>Viridiplantae</taxon>
        <taxon>Streptophyta</taxon>
        <taxon>Embryophyta</taxon>
        <taxon>Tracheophyta</taxon>
        <taxon>Spermatophyta</taxon>
        <taxon>Magnoliopsida</taxon>
        <taxon>eudicotyledons</taxon>
        <taxon>Gunneridae</taxon>
        <taxon>Pentapetalae</taxon>
        <taxon>rosids</taxon>
        <taxon>fabids</taxon>
        <taxon>Rosales</taxon>
        <taxon>Rosaceae</taxon>
        <taxon>Rosoideae</taxon>
        <taxon>Rosoideae incertae sedis</taxon>
        <taxon>Rubus</taxon>
    </lineage>
</organism>
<keyword evidence="1" id="KW-0677">Repeat</keyword>
<comment type="caution">
    <text evidence="5">The sequence shown here is derived from an EMBL/GenBank/DDBJ whole genome shotgun (WGS) entry which is preliminary data.</text>
</comment>
<dbReference type="AlphaFoldDB" id="A0AAW1WWX2"/>